<feature type="transmembrane region" description="Helical" evidence="1">
    <location>
        <begin position="124"/>
        <end position="143"/>
    </location>
</feature>
<name>A0A2I0T3T6_LIMLA</name>
<dbReference type="PROSITE" id="PS00290">
    <property type="entry name" value="IG_MHC"/>
    <property type="match status" value="1"/>
</dbReference>
<dbReference type="Proteomes" id="UP000233556">
    <property type="component" value="Unassembled WGS sequence"/>
</dbReference>
<dbReference type="InterPro" id="IPR036179">
    <property type="entry name" value="Ig-like_dom_sf"/>
</dbReference>
<dbReference type="CDD" id="cd21002">
    <property type="entry name" value="IgC1_MHC_II_beta_HLA-DM"/>
    <property type="match status" value="1"/>
</dbReference>
<keyword evidence="1" id="KW-0472">Membrane</keyword>
<proteinExistence type="predicted"/>
<feature type="transmembrane region" description="Helical" evidence="1">
    <location>
        <begin position="245"/>
        <end position="270"/>
    </location>
</feature>
<dbReference type="OrthoDB" id="8935021at2759"/>
<protein>
    <recommendedName>
        <fullName evidence="2">Ig-like domain-containing protein</fullName>
    </recommendedName>
</protein>
<sequence length="302" mass="32330">MDSLPPCPFSPTTGVPVADVFPLQPPALGEANTLVCMVENIFPPAVEISWQLGGMPVTQGVTHTHYTPTDDLAFVRFSYLPVTPAAGDIYACIVTREGENTSVVAYWVPQNPVPSEELETALCGAAMALGILLMLLGIAMILVTRRSTHAPPQVRIVPEPLGDTDAVLLTCHVWGFYPSPVTVLWLHRGHVVATGDKAKVLPSGNWTYQTQVTLKVTPKVGDTFTCSVQHASLDRPLQKHWGPSLTVKVAMAAVAMTLGLVIFATGTFFYCHQAPGEGRARGHMCVARGGRGTHILGDMAPT</sequence>
<reference evidence="4" key="2">
    <citation type="submission" date="2017-12" db="EMBL/GenBank/DDBJ databases">
        <title>Genome sequence of the Bar-tailed Godwit (Limosa lapponica baueri).</title>
        <authorList>
            <person name="Lima N.C.B."/>
            <person name="Parody-Merino A.M."/>
            <person name="Battley P.F."/>
            <person name="Fidler A.E."/>
            <person name="Prosdocimi F."/>
        </authorList>
    </citation>
    <scope>NUCLEOTIDE SEQUENCE [LARGE SCALE GENOMIC DNA]</scope>
</reference>
<dbReference type="InterPro" id="IPR003006">
    <property type="entry name" value="Ig/MHC_CS"/>
</dbReference>
<dbReference type="Gene3D" id="2.60.40.10">
    <property type="entry name" value="Immunoglobulins"/>
    <property type="match status" value="2"/>
</dbReference>
<evidence type="ECO:0000313" key="4">
    <source>
        <dbReference type="Proteomes" id="UP000233556"/>
    </source>
</evidence>
<dbReference type="AlphaFoldDB" id="A0A2I0T3T6"/>
<keyword evidence="1" id="KW-0812">Transmembrane</keyword>
<evidence type="ECO:0000256" key="1">
    <source>
        <dbReference type="SAM" id="Phobius"/>
    </source>
</evidence>
<dbReference type="EMBL" id="KZ520548">
    <property type="protein sequence ID" value="PKU28451.1"/>
    <property type="molecule type" value="Genomic_DNA"/>
</dbReference>
<evidence type="ECO:0000259" key="2">
    <source>
        <dbReference type="PROSITE" id="PS50835"/>
    </source>
</evidence>
<organism evidence="3 4">
    <name type="scientific">Limosa lapponica baueri</name>
    <dbReference type="NCBI Taxonomy" id="1758121"/>
    <lineage>
        <taxon>Eukaryota</taxon>
        <taxon>Metazoa</taxon>
        <taxon>Chordata</taxon>
        <taxon>Craniata</taxon>
        <taxon>Vertebrata</taxon>
        <taxon>Euteleostomi</taxon>
        <taxon>Archelosauria</taxon>
        <taxon>Archosauria</taxon>
        <taxon>Dinosauria</taxon>
        <taxon>Saurischia</taxon>
        <taxon>Theropoda</taxon>
        <taxon>Coelurosauria</taxon>
        <taxon>Aves</taxon>
        <taxon>Neognathae</taxon>
        <taxon>Neoaves</taxon>
        <taxon>Charadriiformes</taxon>
        <taxon>Scolopacidae</taxon>
        <taxon>Limosa</taxon>
    </lineage>
</organism>
<keyword evidence="4" id="KW-1185">Reference proteome</keyword>
<dbReference type="InterPro" id="IPR007110">
    <property type="entry name" value="Ig-like_dom"/>
</dbReference>
<feature type="domain" description="Ig-like" evidence="2">
    <location>
        <begin position="152"/>
        <end position="238"/>
    </location>
</feature>
<gene>
    <name evidence="3" type="ORF">llap_21245</name>
</gene>
<keyword evidence="1" id="KW-1133">Transmembrane helix</keyword>
<dbReference type="Pfam" id="PF07654">
    <property type="entry name" value="C1-set"/>
    <property type="match status" value="2"/>
</dbReference>
<dbReference type="PANTHER" id="PTHR19944:SF50">
    <property type="entry name" value="HLA CLASS II HISTOCOMPATIBILITY ANTIGEN, DM ALPHA CHAIN"/>
    <property type="match status" value="1"/>
</dbReference>
<dbReference type="PANTHER" id="PTHR19944">
    <property type="entry name" value="MHC CLASS II-RELATED"/>
    <property type="match status" value="1"/>
</dbReference>
<dbReference type="InterPro" id="IPR003597">
    <property type="entry name" value="Ig_C1-set"/>
</dbReference>
<accession>A0A2I0T3T6</accession>
<feature type="domain" description="Ig-like" evidence="2">
    <location>
        <begin position="11"/>
        <end position="102"/>
    </location>
</feature>
<dbReference type="InterPro" id="IPR013783">
    <property type="entry name" value="Ig-like_fold"/>
</dbReference>
<dbReference type="InterPro" id="IPR050160">
    <property type="entry name" value="MHC/Immunoglobulin"/>
</dbReference>
<dbReference type="SMART" id="SM00407">
    <property type="entry name" value="IGc1"/>
    <property type="match status" value="2"/>
</dbReference>
<evidence type="ECO:0000313" key="3">
    <source>
        <dbReference type="EMBL" id="PKU28451.1"/>
    </source>
</evidence>
<dbReference type="PROSITE" id="PS50835">
    <property type="entry name" value="IG_LIKE"/>
    <property type="match status" value="2"/>
</dbReference>
<reference evidence="4" key="1">
    <citation type="submission" date="2017-11" db="EMBL/GenBank/DDBJ databases">
        <authorList>
            <person name="Lima N.C."/>
            <person name="Parody-Merino A.M."/>
            <person name="Battley P.F."/>
            <person name="Fidler A.E."/>
            <person name="Prosdocimi F."/>
        </authorList>
    </citation>
    <scope>NUCLEOTIDE SEQUENCE [LARGE SCALE GENOMIC DNA]</scope>
</reference>
<dbReference type="SUPFAM" id="SSF48726">
    <property type="entry name" value="Immunoglobulin"/>
    <property type="match status" value="2"/>
</dbReference>